<dbReference type="Gramene" id="OE9A086965T1">
    <property type="protein sequence ID" value="OE9A086965C1"/>
    <property type="gene ID" value="OE9A086965"/>
</dbReference>
<sequence>KLMNLKLKEGKSVAKHLSEFQDLINQLTTMKIVLDDEMQALLLLSSLPNSWETLVVSLSNSAPIGVLELTLVKDGLFNEEIRRKDLGSDYAQSITRCVRPHSRKACDRMAPPNSFFMSKMGPNMRLKTGRNDAQALITENR</sequence>
<protein>
    <submittedName>
        <fullName evidence="1">Retrovirus-related Pol poly from transposon TNT 1-94</fullName>
    </submittedName>
</protein>
<name>A0A8S0QML5_OLEEU</name>
<reference evidence="1 2" key="1">
    <citation type="submission" date="2019-12" db="EMBL/GenBank/DDBJ databases">
        <authorList>
            <person name="Alioto T."/>
            <person name="Alioto T."/>
            <person name="Gomez Garrido J."/>
        </authorList>
    </citation>
    <scope>NUCLEOTIDE SEQUENCE [LARGE SCALE GENOMIC DNA]</scope>
</reference>
<evidence type="ECO:0000313" key="2">
    <source>
        <dbReference type="Proteomes" id="UP000594638"/>
    </source>
</evidence>
<dbReference type="OrthoDB" id="1727805at2759"/>
<keyword evidence="2" id="KW-1185">Reference proteome</keyword>
<proteinExistence type="predicted"/>
<dbReference type="Pfam" id="PF14223">
    <property type="entry name" value="Retrotran_gag_2"/>
    <property type="match status" value="1"/>
</dbReference>
<feature type="non-terminal residue" evidence="1">
    <location>
        <position position="1"/>
    </location>
</feature>
<dbReference type="AlphaFoldDB" id="A0A8S0QML5"/>
<comment type="caution">
    <text evidence="1">The sequence shown here is derived from an EMBL/GenBank/DDBJ whole genome shotgun (WGS) entry which is preliminary data.</text>
</comment>
<organism evidence="1 2">
    <name type="scientific">Olea europaea subsp. europaea</name>
    <dbReference type="NCBI Taxonomy" id="158383"/>
    <lineage>
        <taxon>Eukaryota</taxon>
        <taxon>Viridiplantae</taxon>
        <taxon>Streptophyta</taxon>
        <taxon>Embryophyta</taxon>
        <taxon>Tracheophyta</taxon>
        <taxon>Spermatophyta</taxon>
        <taxon>Magnoliopsida</taxon>
        <taxon>eudicotyledons</taxon>
        <taxon>Gunneridae</taxon>
        <taxon>Pentapetalae</taxon>
        <taxon>asterids</taxon>
        <taxon>lamiids</taxon>
        <taxon>Lamiales</taxon>
        <taxon>Oleaceae</taxon>
        <taxon>Oleeae</taxon>
        <taxon>Olea</taxon>
    </lineage>
</organism>
<accession>A0A8S0QML5</accession>
<gene>
    <name evidence="1" type="ORF">OLEA9_A086965</name>
</gene>
<dbReference type="Proteomes" id="UP000594638">
    <property type="component" value="Unassembled WGS sequence"/>
</dbReference>
<feature type="non-terminal residue" evidence="1">
    <location>
        <position position="141"/>
    </location>
</feature>
<evidence type="ECO:0000313" key="1">
    <source>
        <dbReference type="EMBL" id="CAA2968253.1"/>
    </source>
</evidence>
<dbReference type="EMBL" id="CACTIH010001901">
    <property type="protein sequence ID" value="CAA2968253.1"/>
    <property type="molecule type" value="Genomic_DNA"/>
</dbReference>